<accession>A0A4Q7VJU1</accession>
<dbReference type="SUPFAM" id="SSF51206">
    <property type="entry name" value="cAMP-binding domain-like"/>
    <property type="match status" value="1"/>
</dbReference>
<comment type="caution">
    <text evidence="2">The sequence shown here is derived from an EMBL/GenBank/DDBJ whole genome shotgun (WGS) entry which is preliminary data.</text>
</comment>
<dbReference type="Gene3D" id="2.60.120.10">
    <property type="entry name" value="Jelly Rolls"/>
    <property type="match status" value="1"/>
</dbReference>
<proteinExistence type="predicted"/>
<dbReference type="Pfam" id="PF00027">
    <property type="entry name" value="cNMP_binding"/>
    <property type="match status" value="1"/>
</dbReference>
<dbReference type="InterPro" id="IPR014710">
    <property type="entry name" value="RmlC-like_jellyroll"/>
</dbReference>
<dbReference type="EMBL" id="SHKN01000001">
    <property type="protein sequence ID" value="RZT96442.1"/>
    <property type="molecule type" value="Genomic_DNA"/>
</dbReference>
<evidence type="ECO:0000313" key="2">
    <source>
        <dbReference type="EMBL" id="RZT96442.1"/>
    </source>
</evidence>
<evidence type="ECO:0000259" key="1">
    <source>
        <dbReference type="Pfam" id="PF00027"/>
    </source>
</evidence>
<dbReference type="InterPro" id="IPR018490">
    <property type="entry name" value="cNMP-bd_dom_sf"/>
</dbReference>
<sequence length="192" mass="21862">MEKQVLKSIFLNEIHLTDDEFDDIASLFKIQKIVKKEHFITEGGNANQLGFVVSGAFYSSILNTKGEKTVLRFAFENSIIGDLTSFFSGEHSHLDFTALEESLILTITLNELQAITNKYPVVEKFLRVRILELYIQSQKRTFGAINTSAKKRYCLLIENHPDIAQRVSQSLIASYLGIKAESLSRIRKQLFL</sequence>
<keyword evidence="3" id="KW-1185">Reference proteome</keyword>
<gene>
    <name evidence="2" type="ORF">EV201_1080</name>
</gene>
<dbReference type="InterPro" id="IPR000595">
    <property type="entry name" value="cNMP-bd_dom"/>
</dbReference>
<organism evidence="2 3">
    <name type="scientific">Ancylomarina subtilis</name>
    <dbReference type="NCBI Taxonomy" id="1639035"/>
    <lineage>
        <taxon>Bacteria</taxon>
        <taxon>Pseudomonadati</taxon>
        <taxon>Bacteroidota</taxon>
        <taxon>Bacteroidia</taxon>
        <taxon>Marinilabiliales</taxon>
        <taxon>Marinifilaceae</taxon>
        <taxon>Ancylomarina</taxon>
    </lineage>
</organism>
<dbReference type="AlphaFoldDB" id="A0A4Q7VJU1"/>
<reference evidence="2 3" key="1">
    <citation type="submission" date="2019-02" db="EMBL/GenBank/DDBJ databases">
        <title>Genomic Encyclopedia of Type Strains, Phase IV (KMG-IV): sequencing the most valuable type-strain genomes for metagenomic binning, comparative biology and taxonomic classification.</title>
        <authorList>
            <person name="Goeker M."/>
        </authorList>
    </citation>
    <scope>NUCLEOTIDE SEQUENCE [LARGE SCALE GENOMIC DNA]</scope>
    <source>
        <strain evidence="2 3">DSM 28825</strain>
    </source>
</reference>
<dbReference type="OrthoDB" id="680421at2"/>
<name>A0A4Q7VJU1_9BACT</name>
<dbReference type="CDD" id="cd00038">
    <property type="entry name" value="CAP_ED"/>
    <property type="match status" value="1"/>
</dbReference>
<feature type="domain" description="Cyclic nucleotide-binding" evidence="1">
    <location>
        <begin position="32"/>
        <end position="118"/>
    </location>
</feature>
<dbReference type="Proteomes" id="UP000293562">
    <property type="component" value="Unassembled WGS sequence"/>
</dbReference>
<protein>
    <submittedName>
        <fullName evidence="2">CRP-like cAMP-binding protein</fullName>
    </submittedName>
</protein>
<dbReference type="RefSeq" id="WP_130306319.1">
    <property type="nucleotide sequence ID" value="NZ_SHKN01000001.1"/>
</dbReference>
<evidence type="ECO:0000313" key="3">
    <source>
        <dbReference type="Proteomes" id="UP000293562"/>
    </source>
</evidence>